<dbReference type="SMART" id="SM00015">
    <property type="entry name" value="IQ"/>
    <property type="match status" value="3"/>
</dbReference>
<dbReference type="InterPro" id="IPR000048">
    <property type="entry name" value="IQ_motif_EF-hand-BS"/>
</dbReference>
<sequence>MSAGNERESSLPEDLQRCRRLVVAIRGQVLAPSRKQQALKQLVDVVSNRQQTPQNRWWANEGMPSPRERYLREIQGRRIKTIQKRWRRHMLQKRIMAKLRMEQKWKSRQGISRFRKSALMIQRIFRGHFVRKHKIDIASYLAELVPRVERLRSDREVYHLKCENIQQELQQIRLDIEIIRDKISQEEEEVALIASKGVVAVDTAVVHEDAAESVEYYKGEVAELEEFARNLEKELQELREQEPVVHFAAMLIQALYRGVWCRTRLLRERQCQRQIYARMLQSKEFCYDRIHASWVIRNQKLWDASARIIAGLFHIHRAKHERIFLRRDRAARRILRLYRDVQARTTAKQSLQWQRVKFHAKELAERKLRMLFQLTWSGWVRCVQMEVQRRITIGAREATGLMRWQNAMAGKFLSAYRARVAKRENLQREIMIQLDARVLQHIRTAVQTSDKETCCTGSTSEISSTFLLLIRNDVWTWQVPDKQLYFLAQRYRLPLELLPLKRIHHWLAEESPAFVDLYAPLPTQTLLLFRNLSQYFALHSRILLQVQRIHEVYEAHMLMREYLALLYTANVVRLSPSTTFSSQQRQRAVDILREKDRAEYLRRELESGGNLDNQGTLVQRGAFTSFHCVWNHRLCERCLAMRPERLEFSRQCKCCGHHQYEANTVTRDLRLEAQEVFFKKDSQTTTLVRRVWASASERCDFMVLNAFLHVLSPVNRDKHENYSLETLWKLAMRSAYEPMVQLYNQLPTGSLNDLLNASQELETWAKVCCPPGVGPQLQLLIATLKDEWTQLDAQLACEAQHYIVCETGDRQNVGLLKTSMVKRKKTKRLNQANGRLEPLVNLTPATQH</sequence>
<comment type="caution">
    <text evidence="2">The sequence shown here is derived from an EMBL/GenBank/DDBJ whole genome shotgun (WGS) entry which is preliminary data.</text>
</comment>
<feature type="coiled-coil region" evidence="1">
    <location>
        <begin position="214"/>
        <end position="241"/>
    </location>
</feature>
<evidence type="ECO:0008006" key="4">
    <source>
        <dbReference type="Google" id="ProtNLM"/>
    </source>
</evidence>
<name>A0A6A4G762_9STRA</name>
<dbReference type="PROSITE" id="PS50096">
    <property type="entry name" value="IQ"/>
    <property type="match status" value="2"/>
</dbReference>
<reference evidence="2 3" key="1">
    <citation type="submission" date="2018-08" db="EMBL/GenBank/DDBJ databases">
        <title>Genomic investigation of the strawberry pathogen Phytophthora fragariae indicates pathogenicity is determined by transcriptional variation in three key races.</title>
        <authorList>
            <person name="Adams T.M."/>
            <person name="Armitage A.D."/>
            <person name="Sobczyk M.K."/>
            <person name="Bates H.J."/>
            <person name="Dunwell J.M."/>
            <person name="Nellist C.F."/>
            <person name="Harrison R.J."/>
        </authorList>
    </citation>
    <scope>NUCLEOTIDE SEQUENCE [LARGE SCALE GENOMIC DNA]</scope>
    <source>
        <strain evidence="2 3">SCRP333</strain>
    </source>
</reference>
<dbReference type="AlphaFoldDB" id="A0A6A4G762"/>
<evidence type="ECO:0000313" key="2">
    <source>
        <dbReference type="EMBL" id="KAE9353630.1"/>
    </source>
</evidence>
<keyword evidence="1" id="KW-0175">Coiled coil</keyword>
<protein>
    <recommendedName>
        <fullName evidence="4">IQ motif, EF-hand binding site</fullName>
    </recommendedName>
</protein>
<proteinExistence type="predicted"/>
<evidence type="ECO:0000313" key="3">
    <source>
        <dbReference type="Proteomes" id="UP000434957"/>
    </source>
</evidence>
<organism evidence="2 3">
    <name type="scientific">Phytophthora rubi</name>
    <dbReference type="NCBI Taxonomy" id="129364"/>
    <lineage>
        <taxon>Eukaryota</taxon>
        <taxon>Sar</taxon>
        <taxon>Stramenopiles</taxon>
        <taxon>Oomycota</taxon>
        <taxon>Peronosporomycetes</taxon>
        <taxon>Peronosporales</taxon>
        <taxon>Peronosporaceae</taxon>
        <taxon>Phytophthora</taxon>
    </lineage>
</organism>
<evidence type="ECO:0000256" key="1">
    <source>
        <dbReference type="SAM" id="Coils"/>
    </source>
</evidence>
<dbReference type="EMBL" id="QXFT01000135">
    <property type="protein sequence ID" value="KAE9353630.1"/>
    <property type="molecule type" value="Genomic_DNA"/>
</dbReference>
<keyword evidence="3" id="KW-1185">Reference proteome</keyword>
<feature type="coiled-coil region" evidence="1">
    <location>
        <begin position="148"/>
        <end position="189"/>
    </location>
</feature>
<accession>A0A6A4G762</accession>
<gene>
    <name evidence="2" type="ORF">PR003_g3767</name>
</gene>
<dbReference type="Pfam" id="PF00612">
    <property type="entry name" value="IQ"/>
    <property type="match status" value="2"/>
</dbReference>
<dbReference type="Proteomes" id="UP000434957">
    <property type="component" value="Unassembled WGS sequence"/>
</dbReference>